<keyword evidence="3" id="KW-1185">Reference proteome</keyword>
<dbReference type="Proteomes" id="UP001292216">
    <property type="component" value="Unassembled WGS sequence"/>
</dbReference>
<dbReference type="CDD" id="cd09083">
    <property type="entry name" value="EEP-1"/>
    <property type="match status" value="1"/>
</dbReference>
<dbReference type="Pfam" id="PF03372">
    <property type="entry name" value="Exo_endo_phos"/>
    <property type="match status" value="1"/>
</dbReference>
<name>A0ABU5PP91_9BACL</name>
<dbReference type="Gene3D" id="3.60.10.10">
    <property type="entry name" value="Endonuclease/exonuclease/phosphatase"/>
    <property type="match status" value="1"/>
</dbReference>
<accession>A0ABU5PP91</accession>
<dbReference type="PANTHER" id="PTHR12121">
    <property type="entry name" value="CARBON CATABOLITE REPRESSOR PROTEIN 4"/>
    <property type="match status" value="1"/>
</dbReference>
<dbReference type="InterPro" id="IPR050410">
    <property type="entry name" value="CCR4/nocturin_mRNA_transcr"/>
</dbReference>
<dbReference type="PANTHER" id="PTHR12121:SF36">
    <property type="entry name" value="ENDONUCLEASE_EXONUCLEASE_PHOSPHATASE DOMAIN-CONTAINING PROTEIN"/>
    <property type="match status" value="1"/>
</dbReference>
<comment type="caution">
    <text evidence="2">The sequence shown here is derived from an EMBL/GenBank/DDBJ whole genome shotgun (WGS) entry which is preliminary data.</text>
</comment>
<dbReference type="RefSeq" id="WP_323078280.1">
    <property type="nucleotide sequence ID" value="NZ_CBCSKM010000009.1"/>
</dbReference>
<protein>
    <submittedName>
        <fullName evidence="2">Endonuclease/exonuclease/phosphatase family protein</fullName>
    </submittedName>
</protein>
<evidence type="ECO:0000313" key="3">
    <source>
        <dbReference type="Proteomes" id="UP001292216"/>
    </source>
</evidence>
<evidence type="ECO:0000313" key="2">
    <source>
        <dbReference type="EMBL" id="MEA3571716.1"/>
    </source>
</evidence>
<dbReference type="GO" id="GO:0004519">
    <property type="term" value="F:endonuclease activity"/>
    <property type="evidence" value="ECO:0007669"/>
    <property type="project" value="UniProtKB-KW"/>
</dbReference>
<reference evidence="2 3" key="1">
    <citation type="submission" date="2023-12" db="EMBL/GenBank/DDBJ databases">
        <title>Whole genome sequencing of Paenibacillus phoenicis isolated from the Phoenix Mars Lander spacecraft assembly facility.</title>
        <authorList>
            <person name="Garcia A."/>
            <person name="Venkateswaran K."/>
        </authorList>
    </citation>
    <scope>NUCLEOTIDE SEQUENCE [LARGE SCALE GENOMIC DNA]</scope>
    <source>
        <strain evidence="2 3">3PO2SA</strain>
    </source>
</reference>
<keyword evidence="2" id="KW-0378">Hydrolase</keyword>
<keyword evidence="2" id="KW-0255">Endonuclease</keyword>
<sequence>MFAKIMTFNLRLNVASDGENAWPYRTKAVAEVIKRHDADIIGIQEGLHDMLTDLEPLLPEYAWIGEGREGGNKGEYAAILYKKKNWTVGKAGHFSLSETPEQLGARSWSTSHPRMCTWVTFKSQTGAEFAAFNTHLDHISEEAQQKGMELIRERMKEFRTQTGLPVVLTGDFNVEPANAVITGLEQEGYRNAYSVLQQEKKEVGATVHHFLGGESGEPIDYIFVSPDLQIQNVRVDRELYEGRYPSDHYPVIAEVSPL</sequence>
<dbReference type="InterPro" id="IPR036691">
    <property type="entry name" value="Endo/exonu/phosph_ase_sf"/>
</dbReference>
<dbReference type="InterPro" id="IPR005135">
    <property type="entry name" value="Endo/exonuclease/phosphatase"/>
</dbReference>
<keyword evidence="2" id="KW-0540">Nuclease</keyword>
<evidence type="ECO:0000259" key="1">
    <source>
        <dbReference type="Pfam" id="PF03372"/>
    </source>
</evidence>
<feature type="domain" description="Endonuclease/exonuclease/phosphatase" evidence="1">
    <location>
        <begin position="6"/>
        <end position="248"/>
    </location>
</feature>
<gene>
    <name evidence="2" type="ORF">U9M73_17355</name>
</gene>
<organism evidence="2 3">
    <name type="scientific">Paenibacillus phoenicis</name>
    <dbReference type="NCBI Taxonomy" id="554117"/>
    <lineage>
        <taxon>Bacteria</taxon>
        <taxon>Bacillati</taxon>
        <taxon>Bacillota</taxon>
        <taxon>Bacilli</taxon>
        <taxon>Bacillales</taxon>
        <taxon>Paenibacillaceae</taxon>
        <taxon>Paenibacillus</taxon>
    </lineage>
</organism>
<dbReference type="SUPFAM" id="SSF56219">
    <property type="entry name" value="DNase I-like"/>
    <property type="match status" value="1"/>
</dbReference>
<proteinExistence type="predicted"/>
<dbReference type="EMBL" id="JAYERP010000001">
    <property type="protein sequence ID" value="MEA3571716.1"/>
    <property type="molecule type" value="Genomic_DNA"/>
</dbReference>